<name>A0A8S0RX73_OLEEU</name>
<protein>
    <submittedName>
        <fullName evidence="1">Uncharacterized protein</fullName>
    </submittedName>
</protein>
<reference evidence="1 2" key="1">
    <citation type="submission" date="2019-12" db="EMBL/GenBank/DDBJ databases">
        <authorList>
            <person name="Alioto T."/>
            <person name="Alioto T."/>
            <person name="Gomez Garrido J."/>
        </authorList>
    </citation>
    <scope>NUCLEOTIDE SEQUENCE [LARGE SCALE GENOMIC DNA]</scope>
</reference>
<dbReference type="Proteomes" id="UP000594638">
    <property type="component" value="Unassembled WGS sequence"/>
</dbReference>
<gene>
    <name evidence="1" type="ORF">OLEA9_A031956</name>
</gene>
<sequence length="128" mass="14872">MHKQRHLDFLANSDTGGFYFYCYIQDYAWIKAGMVFSFHEYMDRFQGRSKLYGSKPSDFQMAIEEAILAENGFTNPSVETVQEALPETKSSEIEQATGSNQKSQHFFIEQVSFHEAQFLLLNMNNIYI</sequence>
<organism evidence="1 2">
    <name type="scientific">Olea europaea subsp. europaea</name>
    <dbReference type="NCBI Taxonomy" id="158383"/>
    <lineage>
        <taxon>Eukaryota</taxon>
        <taxon>Viridiplantae</taxon>
        <taxon>Streptophyta</taxon>
        <taxon>Embryophyta</taxon>
        <taxon>Tracheophyta</taxon>
        <taxon>Spermatophyta</taxon>
        <taxon>Magnoliopsida</taxon>
        <taxon>eudicotyledons</taxon>
        <taxon>Gunneridae</taxon>
        <taxon>Pentapetalae</taxon>
        <taxon>asterids</taxon>
        <taxon>lamiids</taxon>
        <taxon>Lamiales</taxon>
        <taxon>Oleaceae</taxon>
        <taxon>Oleeae</taxon>
        <taxon>Olea</taxon>
    </lineage>
</organism>
<dbReference type="AlphaFoldDB" id="A0A8S0RX73"/>
<dbReference type="Gene3D" id="2.30.30.140">
    <property type="match status" value="1"/>
</dbReference>
<dbReference type="EMBL" id="CACTIH010003742">
    <property type="protein sequence ID" value="CAA2983750.1"/>
    <property type="molecule type" value="Genomic_DNA"/>
</dbReference>
<dbReference type="OrthoDB" id="1750457at2759"/>
<keyword evidence="2" id="KW-1185">Reference proteome</keyword>
<proteinExistence type="predicted"/>
<evidence type="ECO:0000313" key="1">
    <source>
        <dbReference type="EMBL" id="CAA2983750.1"/>
    </source>
</evidence>
<dbReference type="SUPFAM" id="SSF63748">
    <property type="entry name" value="Tudor/PWWP/MBT"/>
    <property type="match status" value="1"/>
</dbReference>
<evidence type="ECO:0000313" key="2">
    <source>
        <dbReference type="Proteomes" id="UP000594638"/>
    </source>
</evidence>
<dbReference type="Gramene" id="OE9A031956T1">
    <property type="protein sequence ID" value="OE9A031956C1"/>
    <property type="gene ID" value="OE9A031956"/>
</dbReference>
<accession>A0A8S0RX73</accession>
<comment type="caution">
    <text evidence="1">The sequence shown here is derived from an EMBL/GenBank/DDBJ whole genome shotgun (WGS) entry which is preliminary data.</text>
</comment>